<feature type="transmembrane region" description="Helical" evidence="5">
    <location>
        <begin position="217"/>
        <end position="237"/>
    </location>
</feature>
<evidence type="ECO:0000256" key="2">
    <source>
        <dbReference type="ARBA" id="ARBA00022692"/>
    </source>
</evidence>
<proteinExistence type="predicted"/>
<evidence type="ECO:0000256" key="3">
    <source>
        <dbReference type="ARBA" id="ARBA00022989"/>
    </source>
</evidence>
<keyword evidence="2 5" id="KW-0812">Transmembrane</keyword>
<sequence length="256" mass="27579">MMQAALGAGILASGFLAAYFSRRGALLAAQKPELVERSLGTSQLRRFPWGGEAFEMKLLPLCLLTGSLSLASAVALTAPSGPLSSLELARGPVLVSLFWVWGFFNCVGAQVLSKSAGAQAARVAERALYNTLEQGVPFLSLLWMSAACVDASLASSCGFVYCFFRMFYGFAYSYYGGFSMLCELVTAPNYTVISTYLCWLAYFGFTGGSIFDVVGHSFFVWVPLSLVSSLVFLVVLWNYPAGKAAAEVNLAWNSNK</sequence>
<keyword evidence="3 5" id="KW-1133">Transmembrane helix</keyword>
<feature type="transmembrane region" description="Helical" evidence="5">
    <location>
        <begin position="141"/>
        <end position="164"/>
    </location>
</feature>
<dbReference type="Pfam" id="PF01124">
    <property type="entry name" value="MAPEG"/>
    <property type="match status" value="1"/>
</dbReference>
<name>A0AB34ILD7_PRYPA</name>
<dbReference type="Proteomes" id="UP001515480">
    <property type="component" value="Unassembled WGS sequence"/>
</dbReference>
<dbReference type="InterPro" id="IPR023352">
    <property type="entry name" value="MAPEG-like_dom_sf"/>
</dbReference>
<feature type="transmembrane region" description="Helical" evidence="5">
    <location>
        <begin position="91"/>
        <end position="112"/>
    </location>
</feature>
<dbReference type="AlphaFoldDB" id="A0AB34ILD7"/>
<dbReference type="SUPFAM" id="SSF161084">
    <property type="entry name" value="MAPEG domain-like"/>
    <property type="match status" value="1"/>
</dbReference>
<protein>
    <submittedName>
        <fullName evidence="6">Uncharacterized protein</fullName>
    </submittedName>
</protein>
<evidence type="ECO:0000313" key="7">
    <source>
        <dbReference type="Proteomes" id="UP001515480"/>
    </source>
</evidence>
<feature type="transmembrane region" description="Helical" evidence="5">
    <location>
        <begin position="184"/>
        <end position="205"/>
    </location>
</feature>
<evidence type="ECO:0000313" key="6">
    <source>
        <dbReference type="EMBL" id="KAL1500695.1"/>
    </source>
</evidence>
<comment type="subcellular location">
    <subcellularLocation>
        <location evidence="1">Membrane</location>
    </subcellularLocation>
</comment>
<dbReference type="EMBL" id="JBGBPQ010000023">
    <property type="protein sequence ID" value="KAL1500695.1"/>
    <property type="molecule type" value="Genomic_DNA"/>
</dbReference>
<dbReference type="InterPro" id="IPR001129">
    <property type="entry name" value="Membr-assoc_MAPEG"/>
</dbReference>
<evidence type="ECO:0000256" key="4">
    <source>
        <dbReference type="ARBA" id="ARBA00023136"/>
    </source>
</evidence>
<keyword evidence="7" id="KW-1185">Reference proteome</keyword>
<evidence type="ECO:0000256" key="5">
    <source>
        <dbReference type="SAM" id="Phobius"/>
    </source>
</evidence>
<accession>A0AB34ILD7</accession>
<gene>
    <name evidence="6" type="ORF">AB1Y20_013342</name>
</gene>
<organism evidence="6 7">
    <name type="scientific">Prymnesium parvum</name>
    <name type="common">Toxic golden alga</name>
    <dbReference type="NCBI Taxonomy" id="97485"/>
    <lineage>
        <taxon>Eukaryota</taxon>
        <taxon>Haptista</taxon>
        <taxon>Haptophyta</taxon>
        <taxon>Prymnesiophyceae</taxon>
        <taxon>Prymnesiales</taxon>
        <taxon>Prymnesiaceae</taxon>
        <taxon>Prymnesium</taxon>
    </lineage>
</organism>
<evidence type="ECO:0000256" key="1">
    <source>
        <dbReference type="ARBA" id="ARBA00004370"/>
    </source>
</evidence>
<comment type="caution">
    <text evidence="6">The sequence shown here is derived from an EMBL/GenBank/DDBJ whole genome shotgun (WGS) entry which is preliminary data.</text>
</comment>
<dbReference type="GO" id="GO:0016020">
    <property type="term" value="C:membrane"/>
    <property type="evidence" value="ECO:0007669"/>
    <property type="project" value="UniProtKB-SubCell"/>
</dbReference>
<keyword evidence="4 5" id="KW-0472">Membrane</keyword>
<dbReference type="Gene3D" id="1.20.120.550">
    <property type="entry name" value="Membrane associated eicosanoid/glutathione metabolism-like domain"/>
    <property type="match status" value="1"/>
</dbReference>
<reference evidence="6 7" key="1">
    <citation type="journal article" date="2024" name="Science">
        <title>Giant polyketide synthase enzymes in the biosynthesis of giant marine polyether toxins.</title>
        <authorList>
            <person name="Fallon T.R."/>
            <person name="Shende V.V."/>
            <person name="Wierzbicki I.H."/>
            <person name="Pendleton A.L."/>
            <person name="Watervoot N.F."/>
            <person name="Auber R.P."/>
            <person name="Gonzalez D.J."/>
            <person name="Wisecaver J.H."/>
            <person name="Moore B.S."/>
        </authorList>
    </citation>
    <scope>NUCLEOTIDE SEQUENCE [LARGE SCALE GENOMIC DNA]</scope>
    <source>
        <strain evidence="6 7">12B1</strain>
    </source>
</reference>